<dbReference type="InterPro" id="IPR001650">
    <property type="entry name" value="Helicase_C-like"/>
</dbReference>
<dbReference type="SMART" id="SM00487">
    <property type="entry name" value="DEXDc"/>
    <property type="match status" value="1"/>
</dbReference>
<dbReference type="InterPro" id="IPR014001">
    <property type="entry name" value="Helicase_ATP-bd"/>
</dbReference>
<evidence type="ECO:0000313" key="5">
    <source>
        <dbReference type="EMBL" id="CAB5225642.1"/>
    </source>
</evidence>
<dbReference type="GO" id="GO:0016787">
    <property type="term" value="F:hydrolase activity"/>
    <property type="evidence" value="ECO:0007669"/>
    <property type="project" value="InterPro"/>
</dbReference>
<feature type="domain" description="Helicase ATP-binding" evidence="1">
    <location>
        <begin position="17"/>
        <end position="178"/>
    </location>
</feature>
<proteinExistence type="predicted"/>
<dbReference type="PANTHER" id="PTHR47396:SF1">
    <property type="entry name" value="ATP-DEPENDENT HELICASE IRC3-RELATED"/>
    <property type="match status" value="1"/>
</dbReference>
<accession>A0A6J5NL24</accession>
<evidence type="ECO:0000259" key="2">
    <source>
        <dbReference type="PROSITE" id="PS51194"/>
    </source>
</evidence>
<evidence type="ECO:0000313" key="4">
    <source>
        <dbReference type="EMBL" id="CAB4157905.1"/>
    </source>
</evidence>
<dbReference type="PROSITE" id="PS51192">
    <property type="entry name" value="HELICASE_ATP_BIND_1"/>
    <property type="match status" value="1"/>
</dbReference>
<dbReference type="PROSITE" id="PS51194">
    <property type="entry name" value="HELICASE_CTER"/>
    <property type="match status" value="1"/>
</dbReference>
<evidence type="ECO:0000313" key="3">
    <source>
        <dbReference type="EMBL" id="CAB4151664.1"/>
    </source>
</evidence>
<dbReference type="InterPro" id="IPR006935">
    <property type="entry name" value="Helicase/UvrB_N"/>
</dbReference>
<keyword evidence="4" id="KW-0067">ATP-binding</keyword>
<dbReference type="EMBL" id="LR796656">
    <property type="protein sequence ID" value="CAB4157905.1"/>
    <property type="molecule type" value="Genomic_DNA"/>
</dbReference>
<keyword evidence="4" id="KW-0378">Hydrolase</keyword>
<reference evidence="4" key="1">
    <citation type="submission" date="2020-04" db="EMBL/GenBank/DDBJ databases">
        <authorList>
            <person name="Chiriac C."/>
            <person name="Salcher M."/>
            <person name="Ghai R."/>
            <person name="Kavagutti S V."/>
        </authorList>
    </citation>
    <scope>NUCLEOTIDE SEQUENCE</scope>
</reference>
<dbReference type="SUPFAM" id="SSF52540">
    <property type="entry name" value="P-loop containing nucleoside triphosphate hydrolases"/>
    <property type="match status" value="1"/>
</dbReference>
<dbReference type="GO" id="GO:0003677">
    <property type="term" value="F:DNA binding"/>
    <property type="evidence" value="ECO:0007669"/>
    <property type="project" value="InterPro"/>
</dbReference>
<dbReference type="GO" id="GO:0004386">
    <property type="term" value="F:helicase activity"/>
    <property type="evidence" value="ECO:0007669"/>
    <property type="project" value="UniProtKB-KW"/>
</dbReference>
<feature type="domain" description="Helicase C-terminal" evidence="2">
    <location>
        <begin position="241"/>
        <end position="387"/>
    </location>
</feature>
<dbReference type="EMBL" id="LR796557">
    <property type="protein sequence ID" value="CAB4151664.1"/>
    <property type="molecule type" value="Genomic_DNA"/>
</dbReference>
<dbReference type="InterPro" id="IPR050742">
    <property type="entry name" value="Helicase_Restrict-Modif_Enz"/>
</dbReference>
<organism evidence="4">
    <name type="scientific">uncultured Caudovirales phage</name>
    <dbReference type="NCBI Taxonomy" id="2100421"/>
    <lineage>
        <taxon>Viruses</taxon>
        <taxon>Duplodnaviria</taxon>
        <taxon>Heunggongvirae</taxon>
        <taxon>Uroviricota</taxon>
        <taxon>Caudoviricetes</taxon>
        <taxon>Peduoviridae</taxon>
        <taxon>Maltschvirus</taxon>
        <taxon>Maltschvirus maltsch</taxon>
    </lineage>
</organism>
<dbReference type="EMBL" id="LR798345">
    <property type="protein sequence ID" value="CAB5225642.1"/>
    <property type="molecule type" value="Genomic_DNA"/>
</dbReference>
<protein>
    <submittedName>
        <fullName evidence="4">SSL2 DNA or RNA helicases of superfamily II</fullName>
    </submittedName>
</protein>
<keyword evidence="4" id="KW-0347">Helicase</keyword>
<name>A0A6J5NL24_9CAUD</name>
<sequence length="579" mass="65240">MKKLRPYQMEAVNECWSALKLNDEPVLLMASVGAGKSLMLANILLSMQKAGKRALCLVNNAELVRNNCATLIDEGGKASIYCAALGSKDSSAPLVFGTPQSVLNGINKNDSIARIKFNIIVVDEAHAINYLNFRSSFMRILRHYKTEYPEMRLLGATGTNFRFKGAAIVGPDCLFKTQVGNITTEQLIQDGYLIEPQFEVDKDLVLDFSQVRIKSNGQFDQKQLESVVERSARLTELICHQVVHIMETQQRRGVFFFATTKKHAYEILSHLPMAESAIILGDTPQDERTRILDDARTGKIKYLVNIAIISVGVDVPAYDTLAYLRPTESLVLLVQTMGRVLRLSPATNKTNALVLDFAGNIERHRDWDNPILLEAVKQTIDHDRPLVICCPACMEMNTENARRCVGKLSIQNDKGDKEKEERCSYYFEFKECDNEECKAQNDIAARLCHACGGELIDPNAKLSMATVQQHVFEVNVLEARFGISGTQKGFRINCAYKCQDESGRIGSVFENYSPVSEKALRIFYGQFVKKHCDEAFKWYAHLNDRAKVEEMLQTANVPKSLLIAKQHDGTRIKRKIFYQ</sequence>
<dbReference type="GO" id="GO:0005524">
    <property type="term" value="F:ATP binding"/>
    <property type="evidence" value="ECO:0007669"/>
    <property type="project" value="InterPro"/>
</dbReference>
<dbReference type="Gene3D" id="3.40.50.300">
    <property type="entry name" value="P-loop containing nucleotide triphosphate hydrolases"/>
    <property type="match status" value="2"/>
</dbReference>
<dbReference type="PANTHER" id="PTHR47396">
    <property type="entry name" value="TYPE I RESTRICTION ENZYME ECOKI R PROTEIN"/>
    <property type="match status" value="1"/>
</dbReference>
<gene>
    <name evidence="3" type="ORF">UFOVP590_29</name>
    <name evidence="4" type="ORF">UFOVP685_55</name>
    <name evidence="5" type="ORF">UFOVP750_58</name>
</gene>
<dbReference type="Pfam" id="PF00271">
    <property type="entry name" value="Helicase_C"/>
    <property type="match status" value="1"/>
</dbReference>
<evidence type="ECO:0000259" key="1">
    <source>
        <dbReference type="PROSITE" id="PS51192"/>
    </source>
</evidence>
<dbReference type="Pfam" id="PF04851">
    <property type="entry name" value="ResIII"/>
    <property type="match status" value="1"/>
</dbReference>
<dbReference type="InterPro" id="IPR027417">
    <property type="entry name" value="P-loop_NTPase"/>
</dbReference>
<dbReference type="SMART" id="SM00490">
    <property type="entry name" value="HELICc"/>
    <property type="match status" value="1"/>
</dbReference>
<keyword evidence="4" id="KW-0547">Nucleotide-binding</keyword>